<evidence type="ECO:0000256" key="2">
    <source>
        <dbReference type="ARBA" id="ARBA00019205"/>
    </source>
</evidence>
<evidence type="ECO:0000313" key="8">
    <source>
        <dbReference type="EMBL" id="AWI52884.1"/>
    </source>
</evidence>
<dbReference type="RefSeq" id="WP_109035389.1">
    <property type="nucleotide sequence ID" value="NZ_CP029210.1"/>
</dbReference>
<evidence type="ECO:0000313" key="9">
    <source>
        <dbReference type="Proteomes" id="UP000244892"/>
    </source>
</evidence>
<keyword evidence="3 5" id="KW-0328">Glycosyltransferase</keyword>
<dbReference type="AlphaFoldDB" id="A0A2U8FR33"/>
<proteinExistence type="inferred from homology"/>
<dbReference type="GO" id="GO:0009435">
    <property type="term" value="P:NAD+ biosynthetic process"/>
    <property type="evidence" value="ECO:0007669"/>
    <property type="project" value="InterPro"/>
</dbReference>
<dbReference type="EMBL" id="CP029210">
    <property type="protein sequence ID" value="AWI52884.1"/>
    <property type="molecule type" value="Genomic_DNA"/>
</dbReference>
<accession>A0A2U8FR33</accession>
<feature type="domain" description="Quinolinate phosphoribosyl transferase C-terminal" evidence="6">
    <location>
        <begin position="108"/>
        <end position="275"/>
    </location>
</feature>
<evidence type="ECO:0000256" key="5">
    <source>
        <dbReference type="PIRNR" id="PIRNR006250"/>
    </source>
</evidence>
<dbReference type="InterPro" id="IPR002638">
    <property type="entry name" value="Quinolinate_PRibosylTrfase_C"/>
</dbReference>
<dbReference type="SUPFAM" id="SSF54675">
    <property type="entry name" value="Nicotinate/Quinolinate PRTase N-terminal domain-like"/>
    <property type="match status" value="1"/>
</dbReference>
<dbReference type="GO" id="GO:0005737">
    <property type="term" value="C:cytoplasm"/>
    <property type="evidence" value="ECO:0007669"/>
    <property type="project" value="TreeGrafter"/>
</dbReference>
<sequence length="282" mass="29274">MPAVLHDAALQALLLEDAPYGDLTTDSLGLQGLTGRVVFAARQPMTVCGSEEAVRLFQLCGAEAHVLTPTGRHVLAGTELLAAHGPAPAVLLAWKVAQALVACSSGVASEVGRIVTVLRAAGCGQALACAGPAFPGTRAWMAKAVQAGGGIMHRLGLSESLLLCPEHRLFTDEHSLDDTVGRLRKLQPQKRLVAECGAMEEALALAASGADVLQLERFTPEAVRACRLALHTSRLHPMLVVSGGVDGDSAVAYAEAGADVLVSSAPCHAPPCDVEVRFSRDV</sequence>
<dbReference type="InterPro" id="IPR036068">
    <property type="entry name" value="Nicotinate_pribotase-like_C"/>
</dbReference>
<dbReference type="GO" id="GO:0004514">
    <property type="term" value="F:nicotinate-nucleotide diphosphorylase (carboxylating) activity"/>
    <property type="evidence" value="ECO:0007669"/>
    <property type="project" value="InterPro"/>
</dbReference>
<evidence type="ECO:0000256" key="1">
    <source>
        <dbReference type="ARBA" id="ARBA00009400"/>
    </source>
</evidence>
<keyword evidence="4 5" id="KW-0808">Transferase</keyword>
<keyword evidence="9" id="KW-1185">Reference proteome</keyword>
<evidence type="ECO:0000256" key="3">
    <source>
        <dbReference type="ARBA" id="ARBA00022676"/>
    </source>
</evidence>
<dbReference type="NCBIfam" id="TIGR01334">
    <property type="entry name" value="modD"/>
    <property type="match status" value="1"/>
</dbReference>
<dbReference type="Pfam" id="PF02749">
    <property type="entry name" value="QRPTase_N"/>
    <property type="match status" value="1"/>
</dbReference>
<dbReference type="GO" id="GO:0034213">
    <property type="term" value="P:quinolinate catabolic process"/>
    <property type="evidence" value="ECO:0007669"/>
    <property type="project" value="TreeGrafter"/>
</dbReference>
<dbReference type="InterPro" id="IPR022412">
    <property type="entry name" value="Quinolinate_PRibosylTrfase_N"/>
</dbReference>
<organism evidence="8 9">
    <name type="scientific">Aquabacterium olei</name>
    <dbReference type="NCBI Taxonomy" id="1296669"/>
    <lineage>
        <taxon>Bacteria</taxon>
        <taxon>Pseudomonadati</taxon>
        <taxon>Pseudomonadota</taxon>
        <taxon>Betaproteobacteria</taxon>
        <taxon>Burkholderiales</taxon>
        <taxon>Aquabacterium</taxon>
    </lineage>
</organism>
<dbReference type="InterPro" id="IPR006242">
    <property type="entry name" value="ModD"/>
</dbReference>
<dbReference type="InterPro" id="IPR027277">
    <property type="entry name" value="NadC/ModD"/>
</dbReference>
<comment type="similarity">
    <text evidence="1 5">Belongs to the NadC/ModD family.</text>
</comment>
<dbReference type="PANTHER" id="PTHR32179:SF4">
    <property type="entry name" value="PYROPHOSPHORYLASE MODD-RELATED"/>
    <property type="match status" value="1"/>
</dbReference>
<dbReference type="InterPro" id="IPR013785">
    <property type="entry name" value="Aldolase_TIM"/>
</dbReference>
<dbReference type="InterPro" id="IPR037128">
    <property type="entry name" value="Quinolinate_PRibosylTase_N_sf"/>
</dbReference>
<dbReference type="PANTHER" id="PTHR32179">
    <property type="entry name" value="NICOTINATE-NUCLEOTIDE PYROPHOSPHORYLASE [CARBOXYLATING]"/>
    <property type="match status" value="1"/>
</dbReference>
<dbReference type="Pfam" id="PF01729">
    <property type="entry name" value="QRPTase_C"/>
    <property type="match status" value="1"/>
</dbReference>
<name>A0A2U8FR33_9BURK</name>
<evidence type="ECO:0000259" key="7">
    <source>
        <dbReference type="Pfam" id="PF02749"/>
    </source>
</evidence>
<dbReference type="Proteomes" id="UP000244892">
    <property type="component" value="Chromosome"/>
</dbReference>
<reference evidence="8 9" key="1">
    <citation type="submission" date="2018-05" db="EMBL/GenBank/DDBJ databases">
        <title>complete genome sequence of Aquabacterium olei NBRC 110486.</title>
        <authorList>
            <person name="Tang B."/>
            <person name="Chang J."/>
            <person name="Zhang L."/>
            <person name="Yang H."/>
        </authorList>
    </citation>
    <scope>NUCLEOTIDE SEQUENCE [LARGE SCALE GENOMIC DNA]</scope>
    <source>
        <strain evidence="8 9">NBRC 110486</strain>
    </source>
</reference>
<feature type="domain" description="Quinolinate phosphoribosyl transferase N-terminal" evidence="7">
    <location>
        <begin position="22"/>
        <end position="105"/>
    </location>
</feature>
<dbReference type="Gene3D" id="3.90.1170.20">
    <property type="entry name" value="Quinolinate phosphoribosyl transferase, N-terminal domain"/>
    <property type="match status" value="1"/>
</dbReference>
<dbReference type="SUPFAM" id="SSF51690">
    <property type="entry name" value="Nicotinate/Quinolinate PRTase C-terminal domain-like"/>
    <property type="match status" value="1"/>
</dbReference>
<evidence type="ECO:0000259" key="6">
    <source>
        <dbReference type="Pfam" id="PF01729"/>
    </source>
</evidence>
<dbReference type="OrthoDB" id="8216773at2"/>
<dbReference type="PIRSF" id="PIRSF006250">
    <property type="entry name" value="NadC_ModD"/>
    <property type="match status" value="1"/>
</dbReference>
<gene>
    <name evidence="8" type="primary">modD</name>
    <name evidence="8" type="ORF">DEH84_05190</name>
</gene>
<dbReference type="Gene3D" id="3.20.20.70">
    <property type="entry name" value="Aldolase class I"/>
    <property type="match status" value="1"/>
</dbReference>
<dbReference type="KEGG" id="aon:DEH84_05190"/>
<protein>
    <recommendedName>
        <fullName evidence="2">Putative pyrophosphorylase ModD</fullName>
    </recommendedName>
</protein>
<evidence type="ECO:0000256" key="4">
    <source>
        <dbReference type="ARBA" id="ARBA00022679"/>
    </source>
</evidence>